<dbReference type="EMBL" id="JAIRAU010000029">
    <property type="protein sequence ID" value="MBZ5712318.1"/>
    <property type="molecule type" value="Genomic_DNA"/>
</dbReference>
<organism evidence="2 3">
    <name type="scientific">Nannocystis pusilla</name>
    <dbReference type="NCBI Taxonomy" id="889268"/>
    <lineage>
        <taxon>Bacteria</taxon>
        <taxon>Pseudomonadati</taxon>
        <taxon>Myxococcota</taxon>
        <taxon>Polyangia</taxon>
        <taxon>Nannocystales</taxon>
        <taxon>Nannocystaceae</taxon>
        <taxon>Nannocystis</taxon>
    </lineage>
</organism>
<evidence type="ECO:0000256" key="1">
    <source>
        <dbReference type="SAM" id="MobiDB-lite"/>
    </source>
</evidence>
<evidence type="ECO:0000313" key="2">
    <source>
        <dbReference type="EMBL" id="MBZ5712318.1"/>
    </source>
</evidence>
<accession>A0ABS7TVM8</accession>
<name>A0ABS7TVM8_9BACT</name>
<dbReference type="InterPro" id="IPR013783">
    <property type="entry name" value="Ig-like_fold"/>
</dbReference>
<feature type="region of interest" description="Disordered" evidence="1">
    <location>
        <begin position="1"/>
        <end position="46"/>
    </location>
</feature>
<feature type="compositionally biased region" description="Basic and acidic residues" evidence="1">
    <location>
        <begin position="1"/>
        <end position="10"/>
    </location>
</feature>
<comment type="caution">
    <text evidence="2">The sequence shown here is derived from an EMBL/GenBank/DDBJ whole genome shotgun (WGS) entry which is preliminary data.</text>
</comment>
<sequence length="517" mass="54401">MLNLRRETRGTRRIIHPASKSPPRQLTTARLPRSADEGRSRAPARPFRLAQARMRANDSQALPLTGHAIRRLAGGGESRDSAWYRRRVPGYGFLLRPRCGAGAVAVCGLVALPGCFFVPNGNVGGSGTDGATNSANEHSSTIDSPTGGAAPQILCTDAPYALRTGFVGIDYATNVRVEGGEPPYSWDVDGLPPGLKLEVSDADSAEAVIWGIPQATGDFPVELSVIDAGGTPSTSACGTISVFAPLALDPAALVSAFPDGCISDPAVGIDDLLALGILNGGDGTQPTCSLIPGRGHGMSNFDGDFETPDTIAPGLAVDPETCRLSGTVDPSLHYGVYAWITTVRQTGVDVHLPYCASQTIEPDYEIIRTDAGEDRTLAPGLAFLGASANELTYGSDLPDPQVRVDYGMDCPGSCFYAYIFSYATVSASANVSSSPSAKYPAMGFEGFTHAIRITEPDTALLDGYRARAFVVPITWDYCMAQNDLDCGNNTADPDEKAAIIRENGGGGYRFSLIVLPE</sequence>
<gene>
    <name evidence="2" type="ORF">K7C98_24010</name>
</gene>
<evidence type="ECO:0000313" key="3">
    <source>
        <dbReference type="Proteomes" id="UP001139031"/>
    </source>
</evidence>
<dbReference type="RefSeq" id="WP_224194079.1">
    <property type="nucleotide sequence ID" value="NZ_JAIRAU010000029.1"/>
</dbReference>
<dbReference type="Proteomes" id="UP001139031">
    <property type="component" value="Unassembled WGS sequence"/>
</dbReference>
<reference evidence="2" key="1">
    <citation type="submission" date="2021-08" db="EMBL/GenBank/DDBJ databases">
        <authorList>
            <person name="Stevens D.C."/>
        </authorList>
    </citation>
    <scope>NUCLEOTIDE SEQUENCE</scope>
    <source>
        <strain evidence="2">DSM 53165</strain>
    </source>
</reference>
<dbReference type="Gene3D" id="2.60.40.10">
    <property type="entry name" value="Immunoglobulins"/>
    <property type="match status" value="1"/>
</dbReference>
<proteinExistence type="predicted"/>
<keyword evidence="3" id="KW-1185">Reference proteome</keyword>
<protein>
    <submittedName>
        <fullName evidence="2">Uncharacterized protein</fullName>
    </submittedName>
</protein>